<feature type="domain" description="EngB-type G" evidence="11">
    <location>
        <begin position="22"/>
        <end position="194"/>
    </location>
</feature>
<dbReference type="GeneID" id="85006935"/>
<sequence length="201" mass="22314">MNFNTVEFKASYATPDQIPLSLRPEIVFAGRSNVGKSSLLNRLFNRKRLAKVSQTPGKTAAVNFFTAEDADFVDLPGYGFAKVSKAEIARWRRLMSAYFESDRRFALVVSLVDIRHPATALDVQMIEFLIRYDLPFVIVLTKADKLSRSKAFSAVSALRRQLGLGADIPVIACSSEKGTGIDALKALMQDSVHNEKASRRL</sequence>
<keyword evidence="4" id="KW-0479">Metal-binding</keyword>
<evidence type="ECO:0000256" key="6">
    <source>
        <dbReference type="ARBA" id="ARBA00022842"/>
    </source>
</evidence>
<evidence type="ECO:0000256" key="9">
    <source>
        <dbReference type="ARBA" id="ARBA00023306"/>
    </source>
</evidence>
<dbReference type="InterPro" id="IPR027417">
    <property type="entry name" value="P-loop_NTPase"/>
</dbReference>
<dbReference type="GO" id="GO:0046872">
    <property type="term" value="F:metal ion binding"/>
    <property type="evidence" value="ECO:0007669"/>
    <property type="project" value="UniProtKB-KW"/>
</dbReference>
<evidence type="ECO:0000259" key="11">
    <source>
        <dbReference type="PROSITE" id="PS51706"/>
    </source>
</evidence>
<evidence type="ECO:0000256" key="8">
    <source>
        <dbReference type="ARBA" id="ARBA00023210"/>
    </source>
</evidence>
<dbReference type="Gene3D" id="3.40.50.300">
    <property type="entry name" value="P-loop containing nucleotide triphosphate hydrolases"/>
    <property type="match status" value="1"/>
</dbReference>
<dbReference type="HOGENOM" id="CLU_033732_3_0_11"/>
<keyword evidence="6" id="KW-0460">Magnesium</keyword>
<evidence type="ECO:0000256" key="4">
    <source>
        <dbReference type="ARBA" id="ARBA00022723"/>
    </source>
</evidence>
<dbReference type="PROSITE" id="PS51706">
    <property type="entry name" value="G_ENGB"/>
    <property type="match status" value="1"/>
</dbReference>
<comment type="function">
    <text evidence="10">Necessary for normal cell division and for the maintenance of normal septation.</text>
</comment>
<dbReference type="EMBL" id="ACUX02000004">
    <property type="protein sequence ID" value="EEZ62184.1"/>
    <property type="molecule type" value="Genomic_DNA"/>
</dbReference>
<dbReference type="STRING" id="649764.HMPREF0762_00276"/>
<evidence type="ECO:0000256" key="1">
    <source>
        <dbReference type="ARBA" id="ARBA00001946"/>
    </source>
</evidence>
<dbReference type="eggNOG" id="COG0218">
    <property type="taxonomic scope" value="Bacteria"/>
</dbReference>
<dbReference type="InterPro" id="IPR030393">
    <property type="entry name" value="G_ENGB_dom"/>
</dbReference>
<dbReference type="SUPFAM" id="SSF52540">
    <property type="entry name" value="P-loop containing nucleoside triphosphate hydrolases"/>
    <property type="match status" value="1"/>
</dbReference>
<organism evidence="12 13">
    <name type="scientific">Slackia exigua (strain ATCC 700122 / DSM 15923 / CIP 105133 / JCM 11022 / KCTC 5966 / S-7)</name>
    <dbReference type="NCBI Taxonomy" id="649764"/>
    <lineage>
        <taxon>Bacteria</taxon>
        <taxon>Bacillati</taxon>
        <taxon>Actinomycetota</taxon>
        <taxon>Coriobacteriia</taxon>
        <taxon>Eggerthellales</taxon>
        <taxon>Eggerthellaceae</taxon>
        <taxon>Slackia</taxon>
    </lineage>
</organism>
<keyword evidence="13" id="KW-1185">Reference proteome</keyword>
<dbReference type="GO" id="GO:0005829">
    <property type="term" value="C:cytosol"/>
    <property type="evidence" value="ECO:0007669"/>
    <property type="project" value="TreeGrafter"/>
</dbReference>
<dbReference type="Proteomes" id="UP000006001">
    <property type="component" value="Unassembled WGS sequence"/>
</dbReference>
<evidence type="ECO:0000256" key="2">
    <source>
        <dbReference type="ARBA" id="ARBA00009638"/>
    </source>
</evidence>
<protein>
    <recommendedName>
        <fullName evidence="10">Probable GTP-binding protein EngB</fullName>
    </recommendedName>
</protein>
<dbReference type="InterPro" id="IPR006073">
    <property type="entry name" value="GTP-bd"/>
</dbReference>
<dbReference type="Pfam" id="PF01926">
    <property type="entry name" value="MMR_HSR1"/>
    <property type="match status" value="1"/>
</dbReference>
<reference evidence="12" key="1">
    <citation type="submission" date="2009-10" db="EMBL/GenBank/DDBJ databases">
        <authorList>
            <person name="Weinstock G."/>
            <person name="Sodergren E."/>
            <person name="Clifton S."/>
            <person name="Fulton L."/>
            <person name="Fulton B."/>
            <person name="Courtney L."/>
            <person name="Fronick C."/>
            <person name="Harrison M."/>
            <person name="Strong C."/>
            <person name="Farmer C."/>
            <person name="Delahaunty K."/>
            <person name="Markovic C."/>
            <person name="Hall O."/>
            <person name="Minx P."/>
            <person name="Tomlinson C."/>
            <person name="Mitreva M."/>
            <person name="Nelson J."/>
            <person name="Hou S."/>
            <person name="Wollam A."/>
            <person name="Pepin K.H."/>
            <person name="Johnson M."/>
            <person name="Bhonagiri V."/>
            <person name="Nash W.E."/>
            <person name="Warren W."/>
            <person name="Chinwalla A."/>
            <person name="Mardis E.R."/>
            <person name="Wilson R.K."/>
        </authorList>
    </citation>
    <scope>NUCLEOTIDE SEQUENCE [LARGE SCALE GENOMIC DNA]</scope>
    <source>
        <strain evidence="12">ATCC 700122</strain>
    </source>
</reference>
<comment type="caution">
    <text evidence="12">The sequence shown here is derived from an EMBL/GenBank/DDBJ whole genome shotgun (WGS) entry which is preliminary data.</text>
</comment>
<keyword evidence="7 10" id="KW-0342">GTP-binding</keyword>
<evidence type="ECO:0000313" key="12">
    <source>
        <dbReference type="EMBL" id="EEZ62184.1"/>
    </source>
</evidence>
<evidence type="ECO:0000256" key="7">
    <source>
        <dbReference type="ARBA" id="ARBA00023134"/>
    </source>
</evidence>
<keyword evidence="5 10" id="KW-0547">Nucleotide-binding</keyword>
<evidence type="ECO:0000256" key="5">
    <source>
        <dbReference type="ARBA" id="ARBA00022741"/>
    </source>
</evidence>
<dbReference type="AlphaFoldDB" id="D0WEP5"/>
<dbReference type="CDD" id="cd01876">
    <property type="entry name" value="YihA_EngB"/>
    <property type="match status" value="1"/>
</dbReference>
<accession>D0WEP5</accession>
<dbReference type="NCBIfam" id="TIGR03598">
    <property type="entry name" value="GTPase_YsxC"/>
    <property type="match status" value="1"/>
</dbReference>
<dbReference type="InterPro" id="IPR005225">
    <property type="entry name" value="Small_GTP-bd"/>
</dbReference>
<dbReference type="PANTHER" id="PTHR11649">
    <property type="entry name" value="MSS1/TRME-RELATED GTP-BINDING PROTEIN"/>
    <property type="match status" value="1"/>
</dbReference>
<gene>
    <name evidence="10" type="primary">engB</name>
    <name evidence="12" type="synonym">ysxC</name>
    <name evidence="12" type="ORF">HMPREF0762_00276</name>
</gene>
<name>D0WEP5_SLAES</name>
<dbReference type="PANTHER" id="PTHR11649:SF13">
    <property type="entry name" value="ENGB-TYPE G DOMAIN-CONTAINING PROTEIN"/>
    <property type="match status" value="1"/>
</dbReference>
<keyword evidence="8 10" id="KW-0717">Septation</keyword>
<evidence type="ECO:0000313" key="13">
    <source>
        <dbReference type="Proteomes" id="UP000006001"/>
    </source>
</evidence>
<keyword evidence="9 10" id="KW-0131">Cell cycle</keyword>
<comment type="similarity">
    <text evidence="2 10">Belongs to the TRAFAC class TrmE-Era-EngA-EngB-Septin-like GTPase superfamily. EngB GTPase family.</text>
</comment>
<dbReference type="HAMAP" id="MF_00321">
    <property type="entry name" value="GTPase_EngB"/>
    <property type="match status" value="1"/>
</dbReference>
<dbReference type="GO" id="GO:0005525">
    <property type="term" value="F:GTP binding"/>
    <property type="evidence" value="ECO:0007669"/>
    <property type="project" value="UniProtKB-UniRule"/>
</dbReference>
<evidence type="ECO:0000256" key="3">
    <source>
        <dbReference type="ARBA" id="ARBA00022618"/>
    </source>
</evidence>
<dbReference type="InterPro" id="IPR019987">
    <property type="entry name" value="GTP-bd_ribosome_bio_YsxC"/>
</dbReference>
<dbReference type="RefSeq" id="WP_006361523.1">
    <property type="nucleotide sequence ID" value="NZ_GG700630.1"/>
</dbReference>
<dbReference type="GO" id="GO:0000917">
    <property type="term" value="P:division septum assembly"/>
    <property type="evidence" value="ECO:0007669"/>
    <property type="project" value="UniProtKB-KW"/>
</dbReference>
<dbReference type="NCBIfam" id="TIGR00231">
    <property type="entry name" value="small_GTP"/>
    <property type="match status" value="1"/>
</dbReference>
<evidence type="ECO:0000256" key="10">
    <source>
        <dbReference type="HAMAP-Rule" id="MF_00321"/>
    </source>
</evidence>
<comment type="cofactor">
    <cofactor evidence="1">
        <name>Mg(2+)</name>
        <dbReference type="ChEBI" id="CHEBI:18420"/>
    </cofactor>
</comment>
<keyword evidence="3 10" id="KW-0132">Cell division</keyword>
<proteinExistence type="inferred from homology"/>
<dbReference type="OrthoDB" id="9804921at2"/>